<dbReference type="InterPro" id="IPR050695">
    <property type="entry name" value="N-acetylmuramoyl_amidase_3"/>
</dbReference>
<evidence type="ECO:0000313" key="7">
    <source>
        <dbReference type="Proteomes" id="UP001144297"/>
    </source>
</evidence>
<dbReference type="GO" id="GO:0030288">
    <property type="term" value="C:outer membrane-bounded periplasmic space"/>
    <property type="evidence" value="ECO:0007669"/>
    <property type="project" value="TreeGrafter"/>
</dbReference>
<feature type="chain" id="PRO_5040845577" description="N-acetylmuramoyl-L-alanine amidase" evidence="4">
    <location>
        <begin position="21"/>
        <end position="322"/>
    </location>
</feature>
<evidence type="ECO:0000259" key="5">
    <source>
        <dbReference type="Pfam" id="PF01520"/>
    </source>
</evidence>
<protein>
    <recommendedName>
        <fullName evidence="2">N-acetylmuramoyl-L-alanine amidase</fullName>
        <ecNumber evidence="2">3.5.1.28</ecNumber>
    </recommendedName>
</protein>
<sequence>MIKKTFFLIFLLILSVNVNAQDNLHKIVIKYGKHQDFHRFVFICEKPEIAYSINVNLLKDGKIKLSFTNPFEIEFDGKILSAQDSIKDLKILKEDKNLIIGTSNIDRIKVSRYESPSRLVIDAYLEETALEEKTKTVSVLIDPGHGGEDYGLQGKDNNEKNMDLYISKEIASRLAQKGIKTSLTRGIDEYLSLKKRLKLENKLKPSLFLSIHLSTGDYFVIYTSPIKKNISKDDPSKVFFTEDNLVKSFTNKLKEKFSEPLYTEKLPATLLKEAYTPALMIEIPKRVLFSDKNYTNKLIDVMVQVILENFKSKIKLEKAKNE</sequence>
<dbReference type="Gene3D" id="3.40.630.40">
    <property type="entry name" value="Zn-dependent exopeptidases"/>
    <property type="match status" value="1"/>
</dbReference>
<keyword evidence="7" id="KW-1185">Reference proteome</keyword>
<name>A0A9W6GG55_9BACT</name>
<evidence type="ECO:0000256" key="2">
    <source>
        <dbReference type="ARBA" id="ARBA00011901"/>
    </source>
</evidence>
<evidence type="ECO:0000313" key="6">
    <source>
        <dbReference type="EMBL" id="GLI53226.1"/>
    </source>
</evidence>
<dbReference type="InterPro" id="IPR002508">
    <property type="entry name" value="MurNAc-LAA_cat"/>
</dbReference>
<comment type="caution">
    <text evidence="6">The sequence shown here is derived from an EMBL/GenBank/DDBJ whole genome shotgun (WGS) entry which is preliminary data.</text>
</comment>
<gene>
    <name evidence="6" type="ORF">TISLANDTSLP1_09190</name>
</gene>
<dbReference type="GO" id="GO:0009253">
    <property type="term" value="P:peptidoglycan catabolic process"/>
    <property type="evidence" value="ECO:0007669"/>
    <property type="project" value="InterPro"/>
</dbReference>
<dbReference type="GO" id="GO:0008745">
    <property type="term" value="F:N-acetylmuramoyl-L-alanine amidase activity"/>
    <property type="evidence" value="ECO:0007669"/>
    <property type="project" value="UniProtKB-EC"/>
</dbReference>
<proteinExistence type="predicted"/>
<dbReference type="FunFam" id="3.40.630.40:FF:000019">
    <property type="entry name" value="N-acetylmuramoyl-L-alanine amidase, putative"/>
    <property type="match status" value="1"/>
</dbReference>
<evidence type="ECO:0000256" key="4">
    <source>
        <dbReference type="SAM" id="SignalP"/>
    </source>
</evidence>
<dbReference type="AlphaFoldDB" id="A0A9W6GG55"/>
<dbReference type="Pfam" id="PF01520">
    <property type="entry name" value="Amidase_3"/>
    <property type="match status" value="1"/>
</dbReference>
<dbReference type="PANTHER" id="PTHR30404:SF0">
    <property type="entry name" value="N-ACETYLMURAMOYL-L-ALANINE AMIDASE AMIC"/>
    <property type="match status" value="1"/>
</dbReference>
<evidence type="ECO:0000256" key="3">
    <source>
        <dbReference type="ARBA" id="ARBA00022801"/>
    </source>
</evidence>
<comment type="catalytic activity">
    <reaction evidence="1">
        <text>Hydrolyzes the link between N-acetylmuramoyl residues and L-amino acid residues in certain cell-wall glycopeptides.</text>
        <dbReference type="EC" id="3.5.1.28"/>
    </reaction>
</comment>
<dbReference type="Proteomes" id="UP001144297">
    <property type="component" value="Unassembled WGS sequence"/>
</dbReference>
<keyword evidence="4" id="KW-0732">Signal</keyword>
<dbReference type="CDD" id="cd02696">
    <property type="entry name" value="MurNAc-LAA"/>
    <property type="match status" value="1"/>
</dbReference>
<dbReference type="SUPFAM" id="SSF53187">
    <property type="entry name" value="Zn-dependent exopeptidases"/>
    <property type="match status" value="1"/>
</dbReference>
<feature type="signal peptide" evidence="4">
    <location>
        <begin position="1"/>
        <end position="20"/>
    </location>
</feature>
<accession>A0A9W6GG55</accession>
<organism evidence="6 7">
    <name type="scientific">Thermodesulfovibrio yellowstonii</name>
    <dbReference type="NCBI Taxonomy" id="28262"/>
    <lineage>
        <taxon>Bacteria</taxon>
        <taxon>Pseudomonadati</taxon>
        <taxon>Nitrospirota</taxon>
        <taxon>Thermodesulfovibrionia</taxon>
        <taxon>Thermodesulfovibrionales</taxon>
        <taxon>Thermodesulfovibrionaceae</taxon>
        <taxon>Thermodesulfovibrio</taxon>
    </lineage>
</organism>
<feature type="domain" description="MurNAc-LAA" evidence="5">
    <location>
        <begin position="139"/>
        <end position="282"/>
    </location>
</feature>
<dbReference type="EMBL" id="BSDX01000001">
    <property type="protein sequence ID" value="GLI53226.1"/>
    <property type="molecule type" value="Genomic_DNA"/>
</dbReference>
<keyword evidence="3" id="KW-0378">Hydrolase</keyword>
<dbReference type="PANTHER" id="PTHR30404">
    <property type="entry name" value="N-ACETYLMURAMOYL-L-ALANINE AMIDASE"/>
    <property type="match status" value="1"/>
</dbReference>
<evidence type="ECO:0000256" key="1">
    <source>
        <dbReference type="ARBA" id="ARBA00001561"/>
    </source>
</evidence>
<reference evidence="6" key="1">
    <citation type="submission" date="2022-12" db="EMBL/GenBank/DDBJ databases">
        <title>Reference genome sequencing for broad-spectrum identification of bacterial and archaeal isolates by mass spectrometry.</title>
        <authorList>
            <person name="Sekiguchi Y."/>
            <person name="Tourlousse D.M."/>
        </authorList>
    </citation>
    <scope>NUCLEOTIDE SEQUENCE</scope>
    <source>
        <strain evidence="6">TSL-P1</strain>
    </source>
</reference>
<dbReference type="EC" id="3.5.1.28" evidence="2"/>